<evidence type="ECO:0000313" key="1">
    <source>
        <dbReference type="EMBL" id="KAF1939236.1"/>
    </source>
</evidence>
<evidence type="ECO:0008006" key="3">
    <source>
        <dbReference type="Google" id="ProtNLM"/>
    </source>
</evidence>
<sequence length="53" mass="6396">MQVSHAWVSRFIHFIHRHKDDLLLKWNNAMDSSCHAANSPEKHKLYFELLQHK</sequence>
<dbReference type="AlphaFoldDB" id="A0A6A5SL22"/>
<organism evidence="1 2">
    <name type="scientific">Clathrospora elynae</name>
    <dbReference type="NCBI Taxonomy" id="706981"/>
    <lineage>
        <taxon>Eukaryota</taxon>
        <taxon>Fungi</taxon>
        <taxon>Dikarya</taxon>
        <taxon>Ascomycota</taxon>
        <taxon>Pezizomycotina</taxon>
        <taxon>Dothideomycetes</taxon>
        <taxon>Pleosporomycetidae</taxon>
        <taxon>Pleosporales</taxon>
        <taxon>Diademaceae</taxon>
        <taxon>Clathrospora</taxon>
    </lineage>
</organism>
<proteinExistence type="predicted"/>
<dbReference type="EMBL" id="ML976085">
    <property type="protein sequence ID" value="KAF1939236.1"/>
    <property type="molecule type" value="Genomic_DNA"/>
</dbReference>
<keyword evidence="2" id="KW-1185">Reference proteome</keyword>
<evidence type="ECO:0000313" key="2">
    <source>
        <dbReference type="Proteomes" id="UP000800038"/>
    </source>
</evidence>
<reference evidence="1" key="1">
    <citation type="journal article" date="2020" name="Stud. Mycol.">
        <title>101 Dothideomycetes genomes: a test case for predicting lifestyles and emergence of pathogens.</title>
        <authorList>
            <person name="Haridas S."/>
            <person name="Albert R."/>
            <person name="Binder M."/>
            <person name="Bloem J."/>
            <person name="Labutti K."/>
            <person name="Salamov A."/>
            <person name="Andreopoulos B."/>
            <person name="Baker S."/>
            <person name="Barry K."/>
            <person name="Bills G."/>
            <person name="Bluhm B."/>
            <person name="Cannon C."/>
            <person name="Castanera R."/>
            <person name="Culley D."/>
            <person name="Daum C."/>
            <person name="Ezra D."/>
            <person name="Gonzalez J."/>
            <person name="Henrissat B."/>
            <person name="Kuo A."/>
            <person name="Liang C."/>
            <person name="Lipzen A."/>
            <person name="Lutzoni F."/>
            <person name="Magnuson J."/>
            <person name="Mondo S."/>
            <person name="Nolan M."/>
            <person name="Ohm R."/>
            <person name="Pangilinan J."/>
            <person name="Park H.-J."/>
            <person name="Ramirez L."/>
            <person name="Alfaro M."/>
            <person name="Sun H."/>
            <person name="Tritt A."/>
            <person name="Yoshinaga Y."/>
            <person name="Zwiers L.-H."/>
            <person name="Turgeon B."/>
            <person name="Goodwin S."/>
            <person name="Spatafora J."/>
            <person name="Crous P."/>
            <person name="Grigoriev I."/>
        </authorList>
    </citation>
    <scope>NUCLEOTIDE SEQUENCE</scope>
    <source>
        <strain evidence="1">CBS 161.51</strain>
    </source>
</reference>
<name>A0A6A5SL22_9PLEO</name>
<accession>A0A6A5SL22</accession>
<gene>
    <name evidence="1" type="ORF">EJ02DRAFT_457093</name>
</gene>
<dbReference type="Proteomes" id="UP000800038">
    <property type="component" value="Unassembled WGS sequence"/>
</dbReference>
<protein>
    <recommendedName>
        <fullName evidence="3">HTH CENPB-type domain-containing protein</fullName>
    </recommendedName>
</protein>